<evidence type="ECO:0000256" key="1">
    <source>
        <dbReference type="SAM" id="Phobius"/>
    </source>
</evidence>
<comment type="caution">
    <text evidence="2">The sequence shown here is derived from an EMBL/GenBank/DDBJ whole genome shotgun (WGS) entry which is preliminary data.</text>
</comment>
<keyword evidence="1" id="KW-0472">Membrane</keyword>
<keyword evidence="1" id="KW-0812">Transmembrane</keyword>
<feature type="transmembrane region" description="Helical" evidence="1">
    <location>
        <begin position="15"/>
        <end position="31"/>
    </location>
</feature>
<evidence type="ECO:0000313" key="2">
    <source>
        <dbReference type="EMBL" id="MPM66185.1"/>
    </source>
</evidence>
<gene>
    <name evidence="2" type="ORF">SDC9_113092</name>
</gene>
<organism evidence="2">
    <name type="scientific">bioreactor metagenome</name>
    <dbReference type="NCBI Taxonomy" id="1076179"/>
    <lineage>
        <taxon>unclassified sequences</taxon>
        <taxon>metagenomes</taxon>
        <taxon>ecological metagenomes</taxon>
    </lineage>
</organism>
<keyword evidence="1" id="KW-1133">Transmembrane helix</keyword>
<accession>A0A645BLH9</accession>
<protein>
    <submittedName>
        <fullName evidence="2">Uncharacterized protein</fullName>
    </submittedName>
</protein>
<reference evidence="2" key="1">
    <citation type="submission" date="2019-08" db="EMBL/GenBank/DDBJ databases">
        <authorList>
            <person name="Kucharzyk K."/>
            <person name="Murdoch R.W."/>
            <person name="Higgins S."/>
            <person name="Loffler F."/>
        </authorList>
    </citation>
    <scope>NUCLEOTIDE SEQUENCE</scope>
</reference>
<dbReference type="AlphaFoldDB" id="A0A645BLH9"/>
<name>A0A645BLH9_9ZZZZ</name>
<proteinExistence type="predicted"/>
<dbReference type="EMBL" id="VSSQ01020935">
    <property type="protein sequence ID" value="MPM66185.1"/>
    <property type="molecule type" value="Genomic_DNA"/>
</dbReference>
<sequence>MSLIKFKAVFPEDSYFVAFMGIGFGGILYTLRRIQSFLQQRLISFHHPVKNGTFALFLGKFPFQCFILLPFFKMSVIGNDEDATAGKQCHICYHGQIVGIHEYLELWMKIEAVLMKKSGI</sequence>